<dbReference type="GO" id="GO:0045476">
    <property type="term" value="P:nurse cell apoptotic process"/>
    <property type="evidence" value="ECO:0007669"/>
    <property type="project" value="UniProtKB-ARBA"/>
</dbReference>
<dbReference type="PANTHER" id="PTHR23110">
    <property type="entry name" value="BTB DOMAIN TRANSCRIPTION FACTOR"/>
    <property type="match status" value="1"/>
</dbReference>
<dbReference type="HOGENOM" id="CLU_010740_8_1_1"/>
<feature type="compositionally biased region" description="Low complexity" evidence="9">
    <location>
        <begin position="293"/>
        <end position="302"/>
    </location>
</feature>
<feature type="region of interest" description="Disordered" evidence="9">
    <location>
        <begin position="293"/>
        <end position="365"/>
    </location>
</feature>
<dbReference type="GO" id="GO:0045467">
    <property type="term" value="P:R7 cell development"/>
    <property type="evidence" value="ECO:0007669"/>
    <property type="project" value="UniProtKB-ARBA"/>
</dbReference>
<feature type="region of interest" description="Disordered" evidence="9">
    <location>
        <begin position="166"/>
        <end position="228"/>
    </location>
</feature>
<feature type="domain" description="BTB" evidence="10">
    <location>
        <begin position="32"/>
        <end position="97"/>
    </location>
</feature>
<dbReference type="SMART" id="SM00225">
    <property type="entry name" value="BTB"/>
    <property type="match status" value="1"/>
</dbReference>
<dbReference type="GO" id="GO:0035167">
    <property type="term" value="P:larval lymph gland hemopoiesis"/>
    <property type="evidence" value="ECO:0007669"/>
    <property type="project" value="UniProtKB-ARBA"/>
</dbReference>
<dbReference type="AlphaFoldDB" id="A0A1S4FM08"/>
<organism evidence="11 12">
    <name type="scientific">Aedes aegypti</name>
    <name type="common">Yellowfever mosquito</name>
    <name type="synonym">Culex aegypti</name>
    <dbReference type="NCBI Taxonomy" id="7159"/>
    <lineage>
        <taxon>Eukaryota</taxon>
        <taxon>Metazoa</taxon>
        <taxon>Ecdysozoa</taxon>
        <taxon>Arthropoda</taxon>
        <taxon>Hexapoda</taxon>
        <taxon>Insecta</taxon>
        <taxon>Pterygota</taxon>
        <taxon>Neoptera</taxon>
        <taxon>Endopterygota</taxon>
        <taxon>Diptera</taxon>
        <taxon>Nematocera</taxon>
        <taxon>Culicoidea</taxon>
        <taxon>Culicidae</taxon>
        <taxon>Culicinae</taxon>
        <taxon>Aedini</taxon>
        <taxon>Aedes</taxon>
        <taxon>Stegomyia</taxon>
    </lineage>
</organism>
<dbReference type="GO" id="GO:0007526">
    <property type="term" value="P:larval somatic muscle development"/>
    <property type="evidence" value="ECO:0007669"/>
    <property type="project" value="UniProtKB-ARBA"/>
</dbReference>
<dbReference type="FunFam" id="3.30.710.10:FF:000091">
    <property type="entry name" value="Lola, isoform F"/>
    <property type="match status" value="1"/>
</dbReference>
<keyword evidence="2" id="KW-0217">Developmental protein</keyword>
<protein>
    <submittedName>
        <fullName evidence="11">AAEL009212-PF</fullName>
    </submittedName>
</protein>
<dbReference type="SUPFAM" id="SSF54695">
    <property type="entry name" value="POZ domain"/>
    <property type="match status" value="1"/>
</dbReference>
<dbReference type="OrthoDB" id="7739207at2759"/>
<keyword evidence="3" id="KW-0221">Differentiation</keyword>
<keyword evidence="4" id="KW-0524">Neurogenesis</keyword>
<dbReference type="PROSITE" id="PS00028">
    <property type="entry name" value="ZINC_FINGER_C2H2_1"/>
    <property type="match status" value="1"/>
</dbReference>
<feature type="region of interest" description="Disordered" evidence="9">
    <location>
        <begin position="117"/>
        <end position="144"/>
    </location>
</feature>
<accession>A0A1S4FM08</accession>
<evidence type="ECO:0000256" key="6">
    <source>
        <dbReference type="ARBA" id="ARBA00023163"/>
    </source>
</evidence>
<keyword evidence="7" id="KW-0539">Nucleus</keyword>
<evidence type="ECO:0000259" key="10">
    <source>
        <dbReference type="PROSITE" id="PS50097"/>
    </source>
</evidence>
<dbReference type="EMBL" id="CH477565">
    <property type="protein sequence ID" value="EAT38945.1"/>
    <property type="molecule type" value="Genomic_DNA"/>
</dbReference>
<dbReference type="GO" id="GO:0005634">
    <property type="term" value="C:nucleus"/>
    <property type="evidence" value="ECO:0007669"/>
    <property type="project" value="UniProtKB-SubCell"/>
</dbReference>
<dbReference type="GO" id="GO:0007464">
    <property type="term" value="P:R3/R4 cell fate commitment"/>
    <property type="evidence" value="ECO:0007669"/>
    <property type="project" value="UniProtKB-ARBA"/>
</dbReference>
<dbReference type="GO" id="GO:0048813">
    <property type="term" value="P:dendrite morphogenesis"/>
    <property type="evidence" value="ECO:0007669"/>
    <property type="project" value="UniProtKB-ARBA"/>
</dbReference>
<evidence type="ECO:0000256" key="2">
    <source>
        <dbReference type="ARBA" id="ARBA00022473"/>
    </source>
</evidence>
<dbReference type="OMA" id="WQMMGGD"/>
<dbReference type="Gene3D" id="3.30.710.10">
    <property type="entry name" value="Potassium Channel Kv1.1, Chain A"/>
    <property type="match status" value="1"/>
</dbReference>
<reference evidence="11" key="1">
    <citation type="submission" date="2005-10" db="EMBL/GenBank/DDBJ databases">
        <authorList>
            <person name="Loftus B.J."/>
            <person name="Nene V.M."/>
            <person name="Hannick L.I."/>
            <person name="Bidwell S."/>
            <person name="Haas B."/>
            <person name="Amedeo P."/>
            <person name="Orvis J."/>
            <person name="Wortman J.R."/>
            <person name="White O.R."/>
            <person name="Salzberg S."/>
            <person name="Shumway M."/>
            <person name="Koo H."/>
            <person name="Zhao Y."/>
            <person name="Holmes M."/>
            <person name="Miller J."/>
            <person name="Schatz M."/>
            <person name="Pop M."/>
            <person name="Pai G."/>
            <person name="Utterback T."/>
            <person name="Rogers Y.-H."/>
            <person name="Kravitz S."/>
            <person name="Fraser C.M."/>
        </authorList>
    </citation>
    <scope>NUCLEOTIDE SEQUENCE</scope>
    <source>
        <strain evidence="11">Liverpool</strain>
    </source>
</reference>
<feature type="compositionally biased region" description="Low complexity" evidence="9">
    <location>
        <begin position="207"/>
        <end position="217"/>
    </location>
</feature>
<dbReference type="InterPro" id="IPR051095">
    <property type="entry name" value="Dros_DevTransReg"/>
</dbReference>
<dbReference type="InterPro" id="IPR000210">
    <property type="entry name" value="BTB/POZ_dom"/>
</dbReference>
<comment type="subcellular location">
    <subcellularLocation>
        <location evidence="1">Nucleus</location>
    </subcellularLocation>
</comment>
<proteinExistence type="predicted"/>
<reference evidence="11" key="2">
    <citation type="journal article" date="2007" name="Science">
        <title>Genome sequence of Aedes aegypti, a major arbovirus vector.</title>
        <authorList>
            <person name="Nene V."/>
            <person name="Wortman J.R."/>
            <person name="Lawson D."/>
            <person name="Haas B."/>
            <person name="Kodira C."/>
            <person name="Tu Z.J."/>
            <person name="Loftus B."/>
            <person name="Xi Z."/>
            <person name="Megy K."/>
            <person name="Grabherr M."/>
            <person name="Ren Q."/>
            <person name="Zdobnov E.M."/>
            <person name="Lobo N.F."/>
            <person name="Campbell K.S."/>
            <person name="Brown S.E."/>
            <person name="Bonaldo M.F."/>
            <person name="Zhu J."/>
            <person name="Sinkins S.P."/>
            <person name="Hogenkamp D.G."/>
            <person name="Amedeo P."/>
            <person name="Arensburger P."/>
            <person name="Atkinson P.W."/>
            <person name="Bidwell S."/>
            <person name="Biedler J."/>
            <person name="Birney E."/>
            <person name="Bruggner R.V."/>
            <person name="Costas J."/>
            <person name="Coy M.R."/>
            <person name="Crabtree J."/>
            <person name="Crawford M."/>
            <person name="Debruyn B."/>
            <person name="Decaprio D."/>
            <person name="Eiglmeier K."/>
            <person name="Eisenstadt E."/>
            <person name="El-Dorry H."/>
            <person name="Gelbart W.M."/>
            <person name="Gomes S.L."/>
            <person name="Hammond M."/>
            <person name="Hannick L.I."/>
            <person name="Hogan J.R."/>
            <person name="Holmes M.H."/>
            <person name="Jaffe D."/>
            <person name="Johnston J.S."/>
            <person name="Kennedy R.C."/>
            <person name="Koo H."/>
            <person name="Kravitz S."/>
            <person name="Kriventseva E.V."/>
            <person name="Kulp D."/>
            <person name="Labutti K."/>
            <person name="Lee E."/>
            <person name="Li S."/>
            <person name="Lovin D.D."/>
            <person name="Mao C."/>
            <person name="Mauceli E."/>
            <person name="Menck C.F."/>
            <person name="Miller J.R."/>
            <person name="Montgomery P."/>
            <person name="Mori A."/>
            <person name="Nascimento A.L."/>
            <person name="Naveira H.F."/>
            <person name="Nusbaum C."/>
            <person name="O'leary S."/>
            <person name="Orvis J."/>
            <person name="Pertea M."/>
            <person name="Quesneville H."/>
            <person name="Reidenbach K.R."/>
            <person name="Rogers Y.H."/>
            <person name="Roth C.W."/>
            <person name="Schneider J.R."/>
            <person name="Schatz M."/>
            <person name="Shumway M."/>
            <person name="Stanke M."/>
            <person name="Stinson E.O."/>
            <person name="Tubio J.M."/>
            <person name="Vanzee J.P."/>
            <person name="Verjovski-Almeida S."/>
            <person name="Werner D."/>
            <person name="White O."/>
            <person name="Wyder S."/>
            <person name="Zeng Q."/>
            <person name="Zhao Q."/>
            <person name="Zhao Y."/>
            <person name="Hill C.A."/>
            <person name="Raikhel A.S."/>
            <person name="Soares M.B."/>
            <person name="Knudson D.L."/>
            <person name="Lee N.H."/>
            <person name="Galagan J."/>
            <person name="Salzberg S.L."/>
            <person name="Paulsen I.T."/>
            <person name="Dimopoulos G."/>
            <person name="Collins F.H."/>
            <person name="Birren B."/>
            <person name="Fraser-Liggett C.M."/>
            <person name="Severson D.W."/>
        </authorList>
    </citation>
    <scope>NUCLEOTIDE SEQUENCE [LARGE SCALE GENOMIC DNA]</scope>
    <source>
        <strain evidence="11">Liverpool</strain>
    </source>
</reference>
<dbReference type="Pfam" id="PF00651">
    <property type="entry name" value="BTB"/>
    <property type="match status" value="1"/>
</dbReference>
<dbReference type="GO" id="GO:0006357">
    <property type="term" value="P:regulation of transcription by RNA polymerase II"/>
    <property type="evidence" value="ECO:0007669"/>
    <property type="project" value="TreeGrafter"/>
</dbReference>
<evidence type="ECO:0000256" key="8">
    <source>
        <dbReference type="ARBA" id="ARBA00037382"/>
    </source>
</evidence>
<dbReference type="PANTHER" id="PTHR23110:SF111">
    <property type="entry name" value="LONGITUDINALS LACKING PROTEIN, ISOFORMS F_I_K_T"/>
    <property type="match status" value="1"/>
</dbReference>
<dbReference type="InterPro" id="IPR011333">
    <property type="entry name" value="SKP1/BTB/POZ_sf"/>
</dbReference>
<evidence type="ECO:0000256" key="1">
    <source>
        <dbReference type="ARBA" id="ARBA00004123"/>
    </source>
</evidence>
<keyword evidence="6" id="KW-0804">Transcription</keyword>
<comment type="function">
    <text evidence="8">Putative transcription factor required for axon growth and guidance in the central and peripheral nervous systems. Repels CNS axons away from the midline by promoting the expression of the midline repellent sli and its receptor robo.</text>
</comment>
<feature type="compositionally biased region" description="Polar residues" evidence="9">
    <location>
        <begin position="117"/>
        <end position="141"/>
    </location>
</feature>
<dbReference type="Proteomes" id="UP000682892">
    <property type="component" value="Unassembled WGS sequence"/>
</dbReference>
<evidence type="ECO:0000256" key="4">
    <source>
        <dbReference type="ARBA" id="ARBA00022902"/>
    </source>
</evidence>
<dbReference type="CDD" id="cd18315">
    <property type="entry name" value="BTB_POZ_BAB-like"/>
    <property type="match status" value="1"/>
</dbReference>
<evidence type="ECO:0000256" key="9">
    <source>
        <dbReference type="SAM" id="MobiDB-lite"/>
    </source>
</evidence>
<feature type="compositionally biased region" description="Basic and acidic residues" evidence="9">
    <location>
        <begin position="308"/>
        <end position="319"/>
    </location>
</feature>
<evidence type="ECO:0000256" key="3">
    <source>
        <dbReference type="ARBA" id="ARBA00022782"/>
    </source>
</evidence>
<dbReference type="InterPro" id="IPR013087">
    <property type="entry name" value="Znf_C2H2_type"/>
</dbReference>
<dbReference type="GO" id="GO:0008406">
    <property type="term" value="P:gonad development"/>
    <property type="evidence" value="ECO:0007669"/>
    <property type="project" value="UniProtKB-ARBA"/>
</dbReference>
<dbReference type="PROSITE" id="PS50097">
    <property type="entry name" value="BTB"/>
    <property type="match status" value="1"/>
</dbReference>
<evidence type="ECO:0000256" key="7">
    <source>
        <dbReference type="ARBA" id="ARBA00023242"/>
    </source>
</evidence>
<reference evidence="11" key="3">
    <citation type="submission" date="2012-09" db="EMBL/GenBank/DDBJ databases">
        <authorList>
            <consortium name="VectorBase"/>
        </authorList>
    </citation>
    <scope>NUCLEOTIDE SEQUENCE</scope>
    <source>
        <strain evidence="11">Liverpool</strain>
    </source>
</reference>
<dbReference type="GO" id="GO:0016199">
    <property type="term" value="P:axon midline choice point recognition"/>
    <property type="evidence" value="ECO:0007669"/>
    <property type="project" value="UniProtKB-ARBA"/>
</dbReference>
<gene>
    <name evidence="11" type="ORF">AaeL_AAEL009212</name>
</gene>
<evidence type="ECO:0000313" key="11">
    <source>
        <dbReference type="EMBL" id="EAT38945.1"/>
    </source>
</evidence>
<evidence type="ECO:0000313" key="12">
    <source>
        <dbReference type="Proteomes" id="UP000682892"/>
    </source>
</evidence>
<feature type="compositionally biased region" description="Polar residues" evidence="9">
    <location>
        <begin position="171"/>
        <end position="181"/>
    </location>
</feature>
<keyword evidence="5" id="KW-0805">Transcription regulation</keyword>
<name>A0A1S4FM08_AEDAE</name>
<sequence length="567" mass="62426">MDDDQQFCLRWNNHQSTLISVFDTLLENGTLVDCTLAAEGKFLKAHKVVLSACSPYFAALLSQQYDKHPIFILKDVKFQELRAMMDYMYRGEVNISQDQLAALLKAAESLQIKGLSDNRSTSAAPSQQKQAQNEASSTKSLLTPVVPANKASGLTIENKRPLKQDILDTDVSGSREGSVSPTLRKRKKIRRRSVDNNNVIDNHDQHSNSSSHSMHTSLQPQTQTSPVVVGVPANNNVATSIVPSAPTPSNSSNILSTSAVAVAAAASVKKTDSVQQQQVADALKLQLVKHQSQQQHLQQTQQTDDEERSSAEHAEAHDDQDSDNDTDDSQRPVQGVTGLVESQDKTINQSELMIEPKNEYDDGQDENVEDLTLDEEELLDDLDQAGPSHGGEGSSQSYAQWQMDREQNEAFMAAQDAVGGQHRDAQGGNVIGMDVNGLINISNRYCNKIFGGEITTEGEDDGFIHLSPMYGHTSKNDSIASADYLGANSIVNNDRHIGLDNIENNSSLNEVQYLDVNTSPKEIISYQRFGKIDKKNFSNLNFKCHLCGFSCAVRETLLKHFDEEHPI</sequence>
<evidence type="ECO:0000256" key="5">
    <source>
        <dbReference type="ARBA" id="ARBA00023015"/>
    </source>
</evidence>